<evidence type="ECO:0008006" key="3">
    <source>
        <dbReference type="Google" id="ProtNLM"/>
    </source>
</evidence>
<dbReference type="Proteomes" id="UP000732105">
    <property type="component" value="Unassembled WGS sequence"/>
</dbReference>
<comment type="caution">
    <text evidence="1">The sequence shown here is derived from an EMBL/GenBank/DDBJ whole genome shotgun (WGS) entry which is preliminary data.</text>
</comment>
<organism evidence="1 2">
    <name type="scientific">Marinifilum caeruleilacunae</name>
    <dbReference type="NCBI Taxonomy" id="2499076"/>
    <lineage>
        <taxon>Bacteria</taxon>
        <taxon>Pseudomonadati</taxon>
        <taxon>Bacteroidota</taxon>
        <taxon>Bacteroidia</taxon>
        <taxon>Marinilabiliales</taxon>
        <taxon>Marinifilaceae</taxon>
    </lineage>
</organism>
<proteinExistence type="predicted"/>
<dbReference type="InterPro" id="IPR022385">
    <property type="entry name" value="Rhs_assc_core"/>
</dbReference>
<keyword evidence="2" id="KW-1185">Reference proteome</keyword>
<gene>
    <name evidence="1" type="ORF">ELS83_21445</name>
</gene>
<dbReference type="RefSeq" id="WP_216616748.1">
    <property type="nucleotide sequence ID" value="NZ_RZNH01000082.1"/>
</dbReference>
<evidence type="ECO:0000313" key="1">
    <source>
        <dbReference type="EMBL" id="NOU62359.1"/>
    </source>
</evidence>
<evidence type="ECO:0000313" key="2">
    <source>
        <dbReference type="Proteomes" id="UP000732105"/>
    </source>
</evidence>
<accession>A0ABX1X2N6</accession>
<dbReference type="NCBIfam" id="TIGR03696">
    <property type="entry name" value="Rhs_assc_core"/>
    <property type="match status" value="1"/>
</dbReference>
<reference evidence="1 2" key="1">
    <citation type="submission" date="2018-12" db="EMBL/GenBank/DDBJ databases">
        <title>Marinifilum JC070 sp. nov., a marine bacterium isolated from Yongle Blue Hole in the South China Sea.</title>
        <authorList>
            <person name="Fu T."/>
        </authorList>
    </citation>
    <scope>NUCLEOTIDE SEQUENCE [LARGE SCALE GENOMIC DNA]</scope>
    <source>
        <strain evidence="1 2">JC070</strain>
    </source>
</reference>
<name>A0ABX1X2N6_9BACT</name>
<protein>
    <recommendedName>
        <fullName evidence="3">RHS repeat-associated core domain-containing protein</fullName>
    </recommendedName>
</protein>
<dbReference type="EMBL" id="RZNH01000082">
    <property type="protein sequence ID" value="NOU62359.1"/>
    <property type="molecule type" value="Genomic_DNA"/>
</dbReference>
<sequence length="385" mass="43173">MTLSSRQRPIQTRTIWGKTKYNYLYTGKEFIDSLGVNWYDHHARYYDAEIGRWFAIDPALQASSPYLAMGNNPMMMVDEDGMTWGIFKAIGNAWDWAWDKGNQFAKWAQQNGIPDASFGVGMNSGGQVNPLVNVNGQEVDLTGEAASINRGIAYAMSSFTSQRDLVKRKFPYVTVDPLIFNGAWTYDPNDWFSAHKTLEDVIYEEWYKRSSGRVEMTDSPIDYLLGAGIGKAFLNGGRKLVVKAAVKGGSRKASVNGLTSTYDGVRAASAYLQKKGVPRVYRKEILQSFDVETISLRTAGNRTYGIRFYGGAAEAKGRYLFPTFTNYTNRTGLALPNKWNNMTGLKQFKIRTNTTYIYGRAAPQGGIYTGGSYQMYIHNLKDLIP</sequence>